<dbReference type="CDD" id="cd06466">
    <property type="entry name" value="p23_CS_SGT1_like"/>
    <property type="match status" value="1"/>
</dbReference>
<accession>A2E8A6</accession>
<dbReference type="GO" id="GO:0051087">
    <property type="term" value="F:protein-folding chaperone binding"/>
    <property type="evidence" value="ECO:0007669"/>
    <property type="project" value="InterPro"/>
</dbReference>
<dbReference type="AlphaFoldDB" id="A2E8A6"/>
<dbReference type="SUPFAM" id="SSF48452">
    <property type="entry name" value="TPR-like"/>
    <property type="match status" value="1"/>
</dbReference>
<dbReference type="STRING" id="5722.A2E8A6"/>
<dbReference type="InterPro" id="IPR011990">
    <property type="entry name" value="TPR-like_helical_dom_sf"/>
</dbReference>
<organism evidence="2 3">
    <name type="scientific">Trichomonas vaginalis (strain ATCC PRA-98 / G3)</name>
    <dbReference type="NCBI Taxonomy" id="412133"/>
    <lineage>
        <taxon>Eukaryota</taxon>
        <taxon>Metamonada</taxon>
        <taxon>Parabasalia</taxon>
        <taxon>Trichomonadida</taxon>
        <taxon>Trichomonadidae</taxon>
        <taxon>Trichomonas</taxon>
    </lineage>
</organism>
<evidence type="ECO:0000313" key="3">
    <source>
        <dbReference type="Proteomes" id="UP000001542"/>
    </source>
</evidence>
<dbReference type="VEuPathDB" id="TrichDB:TVAG_359040"/>
<dbReference type="KEGG" id="tva:4769075"/>
<reference evidence="2" key="1">
    <citation type="submission" date="2006-10" db="EMBL/GenBank/DDBJ databases">
        <authorList>
            <person name="Amadeo P."/>
            <person name="Zhao Q."/>
            <person name="Wortman J."/>
            <person name="Fraser-Liggett C."/>
            <person name="Carlton J."/>
        </authorList>
    </citation>
    <scope>NUCLEOTIDE SEQUENCE</scope>
    <source>
        <strain evidence="2">G3</strain>
    </source>
</reference>
<dbReference type="InterPro" id="IPR044563">
    <property type="entry name" value="Sgt1-like"/>
</dbReference>
<proteinExistence type="predicted"/>
<dbReference type="Proteomes" id="UP000001542">
    <property type="component" value="Unassembled WGS sequence"/>
</dbReference>
<dbReference type="PANTHER" id="PTHR45862">
    <property type="entry name" value="PROTEIN SGT1 HOMOLOG"/>
    <property type="match status" value="1"/>
</dbReference>
<feature type="domain" description="CS" evidence="1">
    <location>
        <begin position="141"/>
        <end position="228"/>
    </location>
</feature>
<gene>
    <name evidence="2" type="ORF">TVAG_359040</name>
</gene>
<reference evidence="2" key="2">
    <citation type="journal article" date="2007" name="Science">
        <title>Draft genome sequence of the sexually transmitted pathogen Trichomonas vaginalis.</title>
        <authorList>
            <person name="Carlton J.M."/>
            <person name="Hirt R.P."/>
            <person name="Silva J.C."/>
            <person name="Delcher A.L."/>
            <person name="Schatz M."/>
            <person name="Zhao Q."/>
            <person name="Wortman J.R."/>
            <person name="Bidwell S.L."/>
            <person name="Alsmark U.C.M."/>
            <person name="Besteiro S."/>
            <person name="Sicheritz-Ponten T."/>
            <person name="Noel C.J."/>
            <person name="Dacks J.B."/>
            <person name="Foster P.G."/>
            <person name="Simillion C."/>
            <person name="Van de Peer Y."/>
            <person name="Miranda-Saavedra D."/>
            <person name="Barton G.J."/>
            <person name="Westrop G.D."/>
            <person name="Mueller S."/>
            <person name="Dessi D."/>
            <person name="Fiori P.L."/>
            <person name="Ren Q."/>
            <person name="Paulsen I."/>
            <person name="Zhang H."/>
            <person name="Bastida-Corcuera F.D."/>
            <person name="Simoes-Barbosa A."/>
            <person name="Brown M.T."/>
            <person name="Hayes R.D."/>
            <person name="Mukherjee M."/>
            <person name="Okumura C.Y."/>
            <person name="Schneider R."/>
            <person name="Smith A.J."/>
            <person name="Vanacova S."/>
            <person name="Villalvazo M."/>
            <person name="Haas B.J."/>
            <person name="Pertea M."/>
            <person name="Feldblyum T.V."/>
            <person name="Utterback T.R."/>
            <person name="Shu C.L."/>
            <person name="Osoegawa K."/>
            <person name="de Jong P.J."/>
            <person name="Hrdy I."/>
            <person name="Horvathova L."/>
            <person name="Zubacova Z."/>
            <person name="Dolezal P."/>
            <person name="Malik S.B."/>
            <person name="Logsdon J.M. Jr."/>
            <person name="Henze K."/>
            <person name="Gupta A."/>
            <person name="Wang C.C."/>
            <person name="Dunne R.L."/>
            <person name="Upcroft J.A."/>
            <person name="Upcroft P."/>
            <person name="White O."/>
            <person name="Salzberg S.L."/>
            <person name="Tang P."/>
            <person name="Chiu C.-H."/>
            <person name="Lee Y.-S."/>
            <person name="Embley T.M."/>
            <person name="Coombs G.H."/>
            <person name="Mottram J.C."/>
            <person name="Tachezy J."/>
            <person name="Fraser-Liggett C.M."/>
            <person name="Johnson P.J."/>
        </authorList>
    </citation>
    <scope>NUCLEOTIDE SEQUENCE [LARGE SCALE GENOMIC DNA]</scope>
    <source>
        <strain evidence="2">G3</strain>
    </source>
</reference>
<dbReference type="InParanoid" id="A2E8A6"/>
<dbReference type="EMBL" id="DS113325">
    <property type="protein sequence ID" value="EAY11124.1"/>
    <property type="molecule type" value="Genomic_DNA"/>
</dbReference>
<dbReference type="Pfam" id="PF12895">
    <property type="entry name" value="ANAPC3"/>
    <property type="match status" value="1"/>
</dbReference>
<sequence length="229" mass="26480">MVELNPPSTSLVVELSVIELVKSAQYEEALRVIHSENFEMTPLLIQNEAKCYLKTNKVTKALESLKRAEEKGWLLPDILMLKGQCLYKLQEWETSLIAFEAADKIASTAETKQWITRCQAHIEVENSPNAPNVFNFQPPIISDVKKEWYQNAQIVTIRLFIKDVKEKELKVSFLPNSVNVYITRQRPISYHLNLPHEINTSESYFVLNSSSIELKMEKVQHITWENCEV</sequence>
<dbReference type="SMR" id="A2E8A6"/>
<name>A2E8A6_TRIV3</name>
<dbReference type="Pfam" id="PF04969">
    <property type="entry name" value="CS"/>
    <property type="match status" value="1"/>
</dbReference>
<dbReference type="SUPFAM" id="SSF49764">
    <property type="entry name" value="HSP20-like chaperones"/>
    <property type="match status" value="1"/>
</dbReference>
<dbReference type="PROSITE" id="PS51203">
    <property type="entry name" value="CS"/>
    <property type="match status" value="1"/>
</dbReference>
<evidence type="ECO:0000259" key="1">
    <source>
        <dbReference type="PROSITE" id="PS51203"/>
    </source>
</evidence>
<dbReference type="InterPro" id="IPR008978">
    <property type="entry name" value="HSP20-like_chaperone"/>
</dbReference>
<dbReference type="Gene3D" id="1.25.40.10">
    <property type="entry name" value="Tetratricopeptide repeat domain"/>
    <property type="match status" value="1"/>
</dbReference>
<keyword evidence="3" id="KW-1185">Reference proteome</keyword>
<protein>
    <submittedName>
        <fullName evidence="2">CS domain containing protein</fullName>
    </submittedName>
</protein>
<dbReference type="RefSeq" id="XP_001323347.1">
    <property type="nucleotide sequence ID" value="XM_001323312.1"/>
</dbReference>
<dbReference type="InterPro" id="IPR007052">
    <property type="entry name" value="CS_dom"/>
</dbReference>
<evidence type="ECO:0000313" key="2">
    <source>
        <dbReference type="EMBL" id="EAY11124.1"/>
    </source>
</evidence>
<dbReference type="VEuPathDB" id="TrichDB:TVAGG3_1026980"/>
<dbReference type="Gene3D" id="2.60.40.790">
    <property type="match status" value="1"/>
</dbReference>
<dbReference type="OrthoDB" id="1898560at2759"/>